<protein>
    <recommendedName>
        <fullName evidence="3">Transposase</fullName>
    </recommendedName>
</protein>
<evidence type="ECO:0000313" key="2">
    <source>
        <dbReference type="Proteomes" id="UP000642284"/>
    </source>
</evidence>
<organism evidence="1 2">
    <name type="scientific">Streptomyces polyasparticus</name>
    <dbReference type="NCBI Taxonomy" id="2767826"/>
    <lineage>
        <taxon>Bacteria</taxon>
        <taxon>Bacillati</taxon>
        <taxon>Actinomycetota</taxon>
        <taxon>Actinomycetes</taxon>
        <taxon>Kitasatosporales</taxon>
        <taxon>Streptomycetaceae</taxon>
        <taxon>Streptomyces</taxon>
    </lineage>
</organism>
<proteinExistence type="predicted"/>
<keyword evidence="2" id="KW-1185">Reference proteome</keyword>
<evidence type="ECO:0008006" key="3">
    <source>
        <dbReference type="Google" id="ProtNLM"/>
    </source>
</evidence>
<gene>
    <name evidence="1" type="ORF">H9Y04_44565</name>
</gene>
<evidence type="ECO:0000313" key="1">
    <source>
        <dbReference type="EMBL" id="MBC9719581.1"/>
    </source>
</evidence>
<dbReference type="EMBL" id="JACTVJ010000049">
    <property type="protein sequence ID" value="MBC9719581.1"/>
    <property type="molecule type" value="Genomic_DNA"/>
</dbReference>
<reference evidence="1 2" key="1">
    <citation type="submission" date="2020-08" db="EMBL/GenBank/DDBJ databases">
        <title>Genemic of Streptomyces polyaspartic.</title>
        <authorList>
            <person name="Liu W."/>
        </authorList>
    </citation>
    <scope>NUCLEOTIDE SEQUENCE [LARGE SCALE GENOMIC DNA]</scope>
    <source>
        <strain evidence="1 2">TRM66268-LWL</strain>
    </source>
</reference>
<dbReference type="Proteomes" id="UP000642284">
    <property type="component" value="Unassembled WGS sequence"/>
</dbReference>
<sequence>MRQRITRRLCEVLRPEAWAVDDVLSPKWGKGVRGSGSAVLRGGGQAGHLPGRGQRACRNRHRFLPAGLAVVSARGVDQRCGPTPQCRRAVRRHLCGQDPARAGPAGRLGPVGAGGGYRLRSWPFGGFRLALENRGLDHLVAVEAKEVAHAAVHGRMSWPMAD</sequence>
<accession>A0ABR7SVR2</accession>
<comment type="caution">
    <text evidence="1">The sequence shown here is derived from an EMBL/GenBank/DDBJ whole genome shotgun (WGS) entry which is preliminary data.</text>
</comment>
<name>A0ABR7SVR2_9ACTN</name>